<dbReference type="EMBL" id="AZHX01001609">
    <property type="protein sequence ID" value="ETX01552.1"/>
    <property type="molecule type" value="Genomic_DNA"/>
</dbReference>
<feature type="non-terminal residue" evidence="3">
    <location>
        <position position="439"/>
    </location>
</feature>
<dbReference type="GO" id="GO:0006749">
    <property type="term" value="P:glutathione metabolic process"/>
    <property type="evidence" value="ECO:0007669"/>
    <property type="project" value="TreeGrafter"/>
</dbReference>
<keyword evidence="4" id="KW-1185">Reference proteome</keyword>
<feature type="domain" description="Hydantoinase/oxoprolinase N-terminal" evidence="2">
    <location>
        <begin position="3"/>
        <end position="183"/>
    </location>
</feature>
<dbReference type="Pfam" id="PF05378">
    <property type="entry name" value="Hydant_A_N"/>
    <property type="match status" value="1"/>
</dbReference>
<dbReference type="InterPro" id="IPR043129">
    <property type="entry name" value="ATPase_NBD"/>
</dbReference>
<reference evidence="3 4" key="1">
    <citation type="journal article" date="2014" name="Nature">
        <title>An environmental bacterial taxon with a large and distinct metabolic repertoire.</title>
        <authorList>
            <person name="Wilson M.C."/>
            <person name="Mori T."/>
            <person name="Ruckert C."/>
            <person name="Uria A.R."/>
            <person name="Helf M.J."/>
            <person name="Takada K."/>
            <person name="Gernert C."/>
            <person name="Steffens U.A."/>
            <person name="Heycke N."/>
            <person name="Schmitt S."/>
            <person name="Rinke C."/>
            <person name="Helfrich E.J."/>
            <person name="Brachmann A.O."/>
            <person name="Gurgui C."/>
            <person name="Wakimoto T."/>
            <person name="Kracht M."/>
            <person name="Crusemann M."/>
            <person name="Hentschel U."/>
            <person name="Abe I."/>
            <person name="Matsunaga S."/>
            <person name="Kalinowski J."/>
            <person name="Takeyama H."/>
            <person name="Piel J."/>
        </authorList>
    </citation>
    <scope>NUCLEOTIDE SEQUENCE [LARGE SCALE GENOMIC DNA]</scope>
    <source>
        <strain evidence="4">TSY2</strain>
    </source>
</reference>
<evidence type="ECO:0008006" key="5">
    <source>
        <dbReference type="Google" id="ProtNLM"/>
    </source>
</evidence>
<dbReference type="Proteomes" id="UP000019140">
    <property type="component" value="Unassembled WGS sequence"/>
</dbReference>
<dbReference type="PANTHER" id="PTHR11365">
    <property type="entry name" value="5-OXOPROLINASE RELATED"/>
    <property type="match status" value="1"/>
</dbReference>
<dbReference type="Pfam" id="PF01968">
    <property type="entry name" value="Hydantoinase_A"/>
    <property type="match status" value="1"/>
</dbReference>
<dbReference type="InterPro" id="IPR045079">
    <property type="entry name" value="Oxoprolinase-like"/>
</dbReference>
<gene>
    <name evidence="3" type="ORF">ETSY2_37020</name>
</gene>
<comment type="caution">
    <text evidence="3">The sequence shown here is derived from an EMBL/GenBank/DDBJ whole genome shotgun (WGS) entry which is preliminary data.</text>
</comment>
<dbReference type="GO" id="GO:0005829">
    <property type="term" value="C:cytosol"/>
    <property type="evidence" value="ECO:0007669"/>
    <property type="project" value="TreeGrafter"/>
</dbReference>
<evidence type="ECO:0000259" key="1">
    <source>
        <dbReference type="Pfam" id="PF01968"/>
    </source>
</evidence>
<dbReference type="SUPFAM" id="SSF53067">
    <property type="entry name" value="Actin-like ATPase domain"/>
    <property type="match status" value="1"/>
</dbReference>
<dbReference type="PANTHER" id="PTHR11365:SF23">
    <property type="entry name" value="HYPOTHETICAL 5-OXOPROLINASE (EUROFUNG)-RELATED"/>
    <property type="match status" value="1"/>
</dbReference>
<dbReference type="AlphaFoldDB" id="W4LVZ3"/>
<dbReference type="InterPro" id="IPR002821">
    <property type="entry name" value="Hydantoinase_A"/>
</dbReference>
<proteinExistence type="predicted"/>
<accession>W4LVZ3</accession>
<dbReference type="InterPro" id="IPR008040">
    <property type="entry name" value="Hydant_A_N"/>
</dbReference>
<evidence type="ECO:0000313" key="4">
    <source>
        <dbReference type="Proteomes" id="UP000019140"/>
    </source>
</evidence>
<name>W4LVZ3_9BACT</name>
<sequence>MYRIAIDVGGTFTDVVAVNETGDVTFVKVTSTPEDQSLGVMTGLERLSAQLSLSLTELLPQTERIVHGMTVATNALLERKGARVGLLTTEGHRDVLEMREGLKPERYNLRLPRPEPLVPRHLRLGVRERLRADGRIETPLDLQSVEAAIRVLQRENVNAVAVCYLHAYRDDRHERETRRLLEAAMPDVYICLSSEMLPQIKEYQRVSTTAVNAYVGPLIKGYLQGLENRLQTAGFAGPLLVMLSHGGVAPVEEAVRIAASTVLSGPAGGVAGARRVAAMMGAPDLIPLDMGGTSTDISLIVDGEAHLSAERGIATEHIALPSLDIITLGAGGGSIGRVEEGGLLKVGPQSAGAMPGPACYGHGGISATVTDASVVLGYLDPDNFIGGAAQLDREAAHQVLRQIGEGLGIDELRAAEGVHRVVNTHMAEGIRLATVRRGV</sequence>
<dbReference type="HOGENOM" id="CLU_002157_1_2_7"/>
<organism evidence="3 4">
    <name type="scientific">Candidatus Entotheonella gemina</name>
    <dbReference type="NCBI Taxonomy" id="1429439"/>
    <lineage>
        <taxon>Bacteria</taxon>
        <taxon>Pseudomonadati</taxon>
        <taxon>Nitrospinota/Tectimicrobiota group</taxon>
        <taxon>Candidatus Tectimicrobiota</taxon>
        <taxon>Candidatus Entotheonellia</taxon>
        <taxon>Candidatus Entotheonellales</taxon>
        <taxon>Candidatus Entotheonellaceae</taxon>
        <taxon>Candidatus Entotheonella</taxon>
    </lineage>
</organism>
<dbReference type="Gene3D" id="3.30.420.40">
    <property type="match status" value="1"/>
</dbReference>
<evidence type="ECO:0000313" key="3">
    <source>
        <dbReference type="EMBL" id="ETX01552.1"/>
    </source>
</evidence>
<dbReference type="GO" id="GO:0017168">
    <property type="term" value="F:5-oxoprolinase (ATP-hydrolyzing) activity"/>
    <property type="evidence" value="ECO:0007669"/>
    <property type="project" value="TreeGrafter"/>
</dbReference>
<evidence type="ECO:0000259" key="2">
    <source>
        <dbReference type="Pfam" id="PF05378"/>
    </source>
</evidence>
<feature type="domain" description="Hydantoinase A/oxoprolinase" evidence="1">
    <location>
        <begin position="205"/>
        <end position="439"/>
    </location>
</feature>
<protein>
    <recommendedName>
        <fullName evidence="5">5-oxoprolinase</fullName>
    </recommendedName>
</protein>